<dbReference type="GO" id="GO:0016887">
    <property type="term" value="F:ATP hydrolysis activity"/>
    <property type="evidence" value="ECO:0007669"/>
    <property type="project" value="InterPro"/>
</dbReference>
<proteinExistence type="predicted"/>
<dbReference type="SUPFAM" id="SSF52540">
    <property type="entry name" value="P-loop containing nucleoside triphosphate hydrolases"/>
    <property type="match status" value="1"/>
</dbReference>
<dbReference type="AlphaFoldDB" id="C5CI39"/>
<dbReference type="Proteomes" id="UP000002382">
    <property type="component" value="Chromosome"/>
</dbReference>
<dbReference type="KEGG" id="kol:Kole_1116"/>
<evidence type="ECO:0000256" key="2">
    <source>
        <dbReference type="ARBA" id="ARBA00022741"/>
    </source>
</evidence>
<dbReference type="InterPro" id="IPR027417">
    <property type="entry name" value="P-loop_NTPase"/>
</dbReference>
<evidence type="ECO:0000256" key="3">
    <source>
        <dbReference type="ARBA" id="ARBA00022840"/>
    </source>
</evidence>
<keyword evidence="1" id="KW-0813">Transport</keyword>
<dbReference type="SMART" id="SM00382">
    <property type="entry name" value="AAA"/>
    <property type="match status" value="1"/>
</dbReference>
<keyword evidence="6" id="KW-1185">Reference proteome</keyword>
<feature type="domain" description="ABC transporter" evidence="4">
    <location>
        <begin position="5"/>
        <end position="248"/>
    </location>
</feature>
<dbReference type="Pfam" id="PF00005">
    <property type="entry name" value="ABC_tran"/>
    <property type="match status" value="1"/>
</dbReference>
<dbReference type="OrthoDB" id="9804819at2"/>
<sequence length="322" mass="37561">MDDFIEVKELQKNYTVYERTGLKRKKRIVRALRNVDFTVKRGEFLGYIGPNGAGKSTTIKILTGIMVPDHGTVRVDKWCPWKNRKEYVKNIGVVFGQKTQMWWDLPVKDTYTLLKALYKVPDDKYRKHIKYLIERLHLSEILNQPVRQLSLGQRMRAELAAAMIHDPDILFLDEPTIGLDVVSKHRVQDFLMELNRQGKTIFLTTHDLKDIETLCNEILIINHGTLIYKGKVPGLKALTDIPTVIRATLKESYKKVSSESLRFLSEIGGTYHQERDEIVVKLHNKERPGEIAKRLFQKFEIEDFRVEEPDIEEIIKAIYRQN</sequence>
<dbReference type="STRING" id="521045.Kole_1116"/>
<dbReference type="HOGENOM" id="CLU_000604_1_2_0"/>
<organism evidence="5 6">
    <name type="scientific">Kosmotoga olearia (strain ATCC BAA-1733 / DSM 21960 / TBF 19.5.1)</name>
    <dbReference type="NCBI Taxonomy" id="521045"/>
    <lineage>
        <taxon>Bacteria</taxon>
        <taxon>Thermotogati</taxon>
        <taxon>Thermotogota</taxon>
        <taxon>Thermotogae</taxon>
        <taxon>Kosmotogales</taxon>
        <taxon>Kosmotogaceae</taxon>
        <taxon>Kosmotoga</taxon>
    </lineage>
</organism>
<keyword evidence="3" id="KW-0067">ATP-binding</keyword>
<dbReference type="PROSITE" id="PS50893">
    <property type="entry name" value="ABC_TRANSPORTER_2"/>
    <property type="match status" value="1"/>
</dbReference>
<dbReference type="PROSITE" id="PS00211">
    <property type="entry name" value="ABC_TRANSPORTER_1"/>
    <property type="match status" value="1"/>
</dbReference>
<evidence type="ECO:0000313" key="6">
    <source>
        <dbReference type="Proteomes" id="UP000002382"/>
    </source>
</evidence>
<evidence type="ECO:0000256" key="1">
    <source>
        <dbReference type="ARBA" id="ARBA00022448"/>
    </source>
</evidence>
<dbReference type="GO" id="GO:0005524">
    <property type="term" value="F:ATP binding"/>
    <property type="evidence" value="ECO:0007669"/>
    <property type="project" value="UniProtKB-KW"/>
</dbReference>
<reference evidence="5 6" key="1">
    <citation type="submission" date="2009-06" db="EMBL/GenBank/DDBJ databases">
        <title>Complete sequence of Thermotogales bacterium TBF 19.5.1.</title>
        <authorList>
            <consortium name="US DOE Joint Genome Institute"/>
            <person name="Lucas S."/>
            <person name="Copeland A."/>
            <person name="Lapidus A."/>
            <person name="Glavina del Rio T."/>
            <person name="Tice H."/>
            <person name="Bruce D."/>
            <person name="Goodwin L."/>
            <person name="Pitluck S."/>
            <person name="Chertkov O."/>
            <person name="Brettin T."/>
            <person name="Detter J.C."/>
            <person name="Han C."/>
            <person name="Schmutz J."/>
            <person name="Larimer F."/>
            <person name="Land M."/>
            <person name="Hauser L."/>
            <person name="Kyrpides N."/>
            <person name="Ovchinnikova G."/>
            <person name="Noll K."/>
        </authorList>
    </citation>
    <scope>NUCLEOTIDE SEQUENCE [LARGE SCALE GENOMIC DNA]</scope>
    <source>
        <strain evidence="6">ATCC BAA-1733 / DSM 21960 / TBF 19.5.1</strain>
    </source>
</reference>
<evidence type="ECO:0000259" key="4">
    <source>
        <dbReference type="PROSITE" id="PS50893"/>
    </source>
</evidence>
<gene>
    <name evidence="5" type="ordered locus">Kole_1116</name>
</gene>
<keyword evidence="2" id="KW-0547">Nucleotide-binding</keyword>
<evidence type="ECO:0000313" key="5">
    <source>
        <dbReference type="EMBL" id="ACR79818.1"/>
    </source>
</evidence>
<dbReference type="PANTHER" id="PTHR42711">
    <property type="entry name" value="ABC TRANSPORTER ATP-BINDING PROTEIN"/>
    <property type="match status" value="1"/>
</dbReference>
<dbReference type="eggNOG" id="COG4586">
    <property type="taxonomic scope" value="Bacteria"/>
</dbReference>
<accession>C5CI39</accession>
<dbReference type="PANTHER" id="PTHR42711:SF1">
    <property type="entry name" value="ABC-TRANSPORT PROTEIN, ATP-BINDING COMPONENT"/>
    <property type="match status" value="1"/>
</dbReference>
<dbReference type="Gene3D" id="3.40.50.300">
    <property type="entry name" value="P-loop containing nucleotide triphosphate hydrolases"/>
    <property type="match status" value="1"/>
</dbReference>
<dbReference type="InterPro" id="IPR003439">
    <property type="entry name" value="ABC_transporter-like_ATP-bd"/>
</dbReference>
<dbReference type="RefSeq" id="WP_015868476.1">
    <property type="nucleotide sequence ID" value="NC_012785.1"/>
</dbReference>
<dbReference type="InterPro" id="IPR017871">
    <property type="entry name" value="ABC_transporter-like_CS"/>
</dbReference>
<reference evidence="5 6" key="2">
    <citation type="journal article" date="2011" name="J. Bacteriol.">
        <title>Genome Sequence of Kosmotoga olearia Strain TBF 19.5.1, a Thermophilic Bacterium with a Wide Growth Temperature Range, Isolated from the Troll B Oil Platform in the North Sea.</title>
        <authorList>
            <person name="Swithers K.S."/>
            <person name="Dipippo J.L."/>
            <person name="Bruce D.C."/>
            <person name="Detter C."/>
            <person name="Tapia R."/>
            <person name="Han S."/>
            <person name="Goodwin L.A."/>
            <person name="Han J."/>
            <person name="Woyke T."/>
            <person name="Pitluck S."/>
            <person name="Pennacchio L."/>
            <person name="Nolan M."/>
            <person name="Mikhailova N."/>
            <person name="Land M.L."/>
            <person name="Nesbo C.L."/>
            <person name="Gogarten J.P."/>
            <person name="Noll K.M."/>
        </authorList>
    </citation>
    <scope>NUCLEOTIDE SEQUENCE [LARGE SCALE GENOMIC DNA]</scope>
    <source>
        <strain evidence="6">ATCC BAA-1733 / DSM 21960 / TBF 19.5.1</strain>
    </source>
</reference>
<dbReference type="EMBL" id="CP001634">
    <property type="protein sequence ID" value="ACR79818.1"/>
    <property type="molecule type" value="Genomic_DNA"/>
</dbReference>
<dbReference type="InterPro" id="IPR050763">
    <property type="entry name" value="ABC_transporter_ATP-binding"/>
</dbReference>
<protein>
    <submittedName>
        <fullName evidence="5">ABC transporter related</fullName>
    </submittedName>
</protein>
<name>C5CI39_KOSOT</name>
<dbReference type="InterPro" id="IPR003593">
    <property type="entry name" value="AAA+_ATPase"/>
</dbReference>